<dbReference type="EMBL" id="AP023396">
    <property type="protein sequence ID" value="BCK58183.1"/>
    <property type="molecule type" value="Genomic_DNA"/>
</dbReference>
<gene>
    <name evidence="2" type="ORF">NWFMUON74_59550</name>
</gene>
<proteinExistence type="predicted"/>
<evidence type="ECO:0000313" key="2">
    <source>
        <dbReference type="EMBL" id="BCK58183.1"/>
    </source>
</evidence>
<evidence type="ECO:0000256" key="1">
    <source>
        <dbReference type="SAM" id="MobiDB-lite"/>
    </source>
</evidence>
<dbReference type="AlphaFoldDB" id="A0A7G1KVH7"/>
<feature type="region of interest" description="Disordered" evidence="1">
    <location>
        <begin position="1"/>
        <end position="24"/>
    </location>
</feature>
<evidence type="ECO:0000313" key="3">
    <source>
        <dbReference type="Proteomes" id="UP000516173"/>
    </source>
</evidence>
<organism evidence="2 3">
    <name type="scientific">Nocardia wallacei</name>
    <dbReference type="NCBI Taxonomy" id="480035"/>
    <lineage>
        <taxon>Bacteria</taxon>
        <taxon>Bacillati</taxon>
        <taxon>Actinomycetota</taxon>
        <taxon>Actinomycetes</taxon>
        <taxon>Mycobacteriales</taxon>
        <taxon>Nocardiaceae</taxon>
        <taxon>Nocardia</taxon>
    </lineage>
</organism>
<reference evidence="2 3" key="1">
    <citation type="submission" date="2020-08" db="EMBL/GenBank/DDBJ databases">
        <title>Genome Sequencing of Nocardia wallacei strain FMUON74 and assembly.</title>
        <authorList>
            <person name="Toyokawa M."/>
            <person name="Uesaka K."/>
        </authorList>
    </citation>
    <scope>NUCLEOTIDE SEQUENCE [LARGE SCALE GENOMIC DNA]</scope>
    <source>
        <strain evidence="2 3">FMUON74</strain>
    </source>
</reference>
<protein>
    <submittedName>
        <fullName evidence="2">Uncharacterized protein</fullName>
    </submittedName>
</protein>
<keyword evidence="3" id="KW-1185">Reference proteome</keyword>
<dbReference type="Proteomes" id="UP000516173">
    <property type="component" value="Chromosome"/>
</dbReference>
<accession>A0A7G1KVH7</accession>
<sequence>MGRVYKQSHNAVREPNRKGCPGRVNGDFAPGAIGTARAQPMVNGWPQTVSMLSPASVETSAIVNALAWA</sequence>
<name>A0A7G1KVH7_9NOCA</name>
<dbReference type="KEGG" id="nwl:NWFMUON74_59550"/>